<keyword evidence="3 6" id="KW-0812">Transmembrane</keyword>
<protein>
    <submittedName>
        <fullName evidence="7">AI-2E family transporter</fullName>
    </submittedName>
</protein>
<evidence type="ECO:0000313" key="7">
    <source>
        <dbReference type="EMBL" id="MDQ9170578.1"/>
    </source>
</evidence>
<keyword evidence="5 6" id="KW-0472">Membrane</keyword>
<feature type="transmembrane region" description="Helical" evidence="6">
    <location>
        <begin position="312"/>
        <end position="335"/>
    </location>
</feature>
<evidence type="ECO:0000313" key="8">
    <source>
        <dbReference type="Proteomes" id="UP001225596"/>
    </source>
</evidence>
<evidence type="ECO:0000256" key="1">
    <source>
        <dbReference type="ARBA" id="ARBA00004141"/>
    </source>
</evidence>
<evidence type="ECO:0000256" key="5">
    <source>
        <dbReference type="ARBA" id="ARBA00023136"/>
    </source>
</evidence>
<feature type="transmembrane region" description="Helical" evidence="6">
    <location>
        <begin position="40"/>
        <end position="59"/>
    </location>
</feature>
<organism evidence="7 8">
    <name type="scientific">Keguizhuia sedimenti</name>
    <dbReference type="NCBI Taxonomy" id="3064264"/>
    <lineage>
        <taxon>Bacteria</taxon>
        <taxon>Pseudomonadati</taxon>
        <taxon>Pseudomonadota</taxon>
        <taxon>Betaproteobacteria</taxon>
        <taxon>Burkholderiales</taxon>
        <taxon>Oxalobacteraceae</taxon>
        <taxon>Keguizhuia</taxon>
    </lineage>
</organism>
<dbReference type="Proteomes" id="UP001225596">
    <property type="component" value="Unassembled WGS sequence"/>
</dbReference>
<dbReference type="InterPro" id="IPR002549">
    <property type="entry name" value="AI-2E-like"/>
</dbReference>
<feature type="transmembrane region" description="Helical" evidence="6">
    <location>
        <begin position="247"/>
        <end position="266"/>
    </location>
</feature>
<dbReference type="PANTHER" id="PTHR21716:SF16">
    <property type="entry name" value="BLL1467 PROTEIN"/>
    <property type="match status" value="1"/>
</dbReference>
<dbReference type="PANTHER" id="PTHR21716">
    <property type="entry name" value="TRANSMEMBRANE PROTEIN"/>
    <property type="match status" value="1"/>
</dbReference>
<keyword evidence="8" id="KW-1185">Reference proteome</keyword>
<evidence type="ECO:0000256" key="3">
    <source>
        <dbReference type="ARBA" id="ARBA00022692"/>
    </source>
</evidence>
<gene>
    <name evidence="7" type="ORF">Q8A64_09150</name>
</gene>
<evidence type="ECO:0000256" key="4">
    <source>
        <dbReference type="ARBA" id="ARBA00022989"/>
    </source>
</evidence>
<evidence type="ECO:0000256" key="2">
    <source>
        <dbReference type="ARBA" id="ARBA00009773"/>
    </source>
</evidence>
<feature type="transmembrane region" description="Helical" evidence="6">
    <location>
        <begin position="65"/>
        <end position="86"/>
    </location>
</feature>
<proteinExistence type="inferred from homology"/>
<sequence>MENKIPGDAQRPESETSVNAEQAAGVASAMQAGFPIRTVAKARGIALTVLMVLAILFSLQWAQKFLIPLVLGIFIAYTLNPVVGWLERIHVPRVLGTALIMIAICGGAIAAGNTLYKEFNAILAGMPEAAKKISRAVTRAQNGPNPVEQMEKAAQEIEKAAGVGQPTKKSAQPPAPAIKVREWLIEGSMNALSLVTQLTMVLFLVFFLLLAGDTFKRKLVRITGPKISDKKTAVQIMDEIHDSVQSYMFMLLVTNVLLAAMMWVALRWIGLENAGAWAAAAGLLHIIPYFGPILITITSGISAFLQFESIPMALLVAGCSLGIATFVGTFVTTWMTGKLVKMNPTAVFVGLLFWGWLWGMWGMLLGIPIIVIVKVVSEHVESMNPIAELLGE</sequence>
<keyword evidence="4 6" id="KW-1133">Transmembrane helix</keyword>
<comment type="subcellular location">
    <subcellularLocation>
        <location evidence="1">Membrane</location>
        <topology evidence="1">Multi-pass membrane protein</topology>
    </subcellularLocation>
</comment>
<comment type="caution">
    <text evidence="7">The sequence shown here is derived from an EMBL/GenBank/DDBJ whole genome shotgun (WGS) entry which is preliminary data.</text>
</comment>
<accession>A0ABU1BNJ2</accession>
<dbReference type="Pfam" id="PF01594">
    <property type="entry name" value="AI-2E_transport"/>
    <property type="match status" value="1"/>
</dbReference>
<feature type="transmembrane region" description="Helical" evidence="6">
    <location>
        <begin position="191"/>
        <end position="211"/>
    </location>
</feature>
<name>A0ABU1BNJ2_9BURK</name>
<feature type="transmembrane region" description="Helical" evidence="6">
    <location>
        <begin position="347"/>
        <end position="373"/>
    </location>
</feature>
<reference evidence="7 8" key="1">
    <citation type="submission" date="2023-08" db="EMBL/GenBank/DDBJ databases">
        <title>Oxalobacteraceae gen .nov., isolated from river sludge outside the plant.</title>
        <authorList>
            <person name="Zhao S.Y."/>
        </authorList>
    </citation>
    <scope>NUCLEOTIDE SEQUENCE [LARGE SCALE GENOMIC DNA]</scope>
    <source>
        <strain evidence="7 8">R-40</strain>
    </source>
</reference>
<evidence type="ECO:0000256" key="6">
    <source>
        <dbReference type="SAM" id="Phobius"/>
    </source>
</evidence>
<dbReference type="EMBL" id="JAUYVH010000004">
    <property type="protein sequence ID" value="MDQ9170578.1"/>
    <property type="molecule type" value="Genomic_DNA"/>
</dbReference>
<comment type="similarity">
    <text evidence="2">Belongs to the autoinducer-2 exporter (AI-2E) (TC 2.A.86) family.</text>
</comment>
<feature type="transmembrane region" description="Helical" evidence="6">
    <location>
        <begin position="98"/>
        <end position="116"/>
    </location>
</feature>
<dbReference type="RefSeq" id="WP_338436511.1">
    <property type="nucleotide sequence ID" value="NZ_JAUYVH010000004.1"/>
</dbReference>
<feature type="transmembrane region" description="Helical" evidence="6">
    <location>
        <begin position="286"/>
        <end position="305"/>
    </location>
</feature>